<dbReference type="InterPro" id="IPR038020">
    <property type="entry name" value="MbtH-like_sf"/>
</dbReference>
<dbReference type="PANTHER" id="PTHR38444:SF1">
    <property type="entry name" value="ENTEROBACTIN BIOSYNTHESIS PROTEIN YBDZ"/>
    <property type="match status" value="1"/>
</dbReference>
<dbReference type="RefSeq" id="WP_369229283.1">
    <property type="nucleotide sequence ID" value="NZ_CP163435.1"/>
</dbReference>
<dbReference type="InterPro" id="IPR005153">
    <property type="entry name" value="MbtH-like_dom"/>
</dbReference>
<proteinExistence type="predicted"/>
<dbReference type="InterPro" id="IPR037407">
    <property type="entry name" value="MLP_fam"/>
</dbReference>
<sequence length="54" mass="6080">MPNPFDDAEARFYVLANESGHRSLWPVLAEVPAGWTVLFGEETHDACLAHLELR</sequence>
<name>A0AB39NY43_9ACTN</name>
<dbReference type="SMART" id="SM00923">
    <property type="entry name" value="MbtH"/>
    <property type="match status" value="1"/>
</dbReference>
<feature type="domain" description="MbtH-like" evidence="1">
    <location>
        <begin position="3"/>
        <end position="53"/>
    </location>
</feature>
<organism evidence="2">
    <name type="scientific">Streptomyces sp. R21</name>
    <dbReference type="NCBI Taxonomy" id="3238627"/>
    <lineage>
        <taxon>Bacteria</taxon>
        <taxon>Bacillati</taxon>
        <taxon>Actinomycetota</taxon>
        <taxon>Actinomycetes</taxon>
        <taxon>Kitasatosporales</taxon>
        <taxon>Streptomycetaceae</taxon>
        <taxon>Streptomyces</taxon>
    </lineage>
</organism>
<protein>
    <submittedName>
        <fullName evidence="2">MbtH family protein</fullName>
    </submittedName>
</protein>
<evidence type="ECO:0000259" key="1">
    <source>
        <dbReference type="SMART" id="SM00923"/>
    </source>
</evidence>
<dbReference type="EMBL" id="CP163435">
    <property type="protein sequence ID" value="XDQ23503.1"/>
    <property type="molecule type" value="Genomic_DNA"/>
</dbReference>
<dbReference type="SUPFAM" id="SSF160582">
    <property type="entry name" value="MbtH-like"/>
    <property type="match status" value="1"/>
</dbReference>
<dbReference type="Pfam" id="PF03621">
    <property type="entry name" value="MbtH"/>
    <property type="match status" value="1"/>
</dbReference>
<accession>A0AB39NY43</accession>
<dbReference type="GO" id="GO:0005829">
    <property type="term" value="C:cytosol"/>
    <property type="evidence" value="ECO:0007669"/>
    <property type="project" value="TreeGrafter"/>
</dbReference>
<gene>
    <name evidence="2" type="ORF">AB5J56_01710</name>
</gene>
<dbReference type="Gene3D" id="3.90.820.10">
    <property type="entry name" value="Structural Genomics, Unknown Function 30-nov-00 1gh9 Mol_id"/>
    <property type="match status" value="1"/>
</dbReference>
<dbReference type="PANTHER" id="PTHR38444">
    <property type="entry name" value="ENTEROBACTIN BIOSYNTHESIS PROTEIN YBDZ"/>
    <property type="match status" value="1"/>
</dbReference>
<dbReference type="GO" id="GO:0019290">
    <property type="term" value="P:siderophore biosynthetic process"/>
    <property type="evidence" value="ECO:0007669"/>
    <property type="project" value="TreeGrafter"/>
</dbReference>
<evidence type="ECO:0000313" key="2">
    <source>
        <dbReference type="EMBL" id="XDQ23503.1"/>
    </source>
</evidence>
<reference evidence="2" key="1">
    <citation type="submission" date="2024-07" db="EMBL/GenBank/DDBJ databases">
        <authorList>
            <person name="Yu S.T."/>
        </authorList>
    </citation>
    <scope>NUCLEOTIDE SEQUENCE</scope>
    <source>
        <strain evidence="2">R21</strain>
    </source>
</reference>
<dbReference type="AlphaFoldDB" id="A0AB39NY43"/>